<keyword evidence="1" id="KW-0326">Glycosidase</keyword>
<dbReference type="EMBL" id="CACVAR010000295">
    <property type="protein sequence ID" value="CAA6818815.1"/>
    <property type="molecule type" value="Genomic_DNA"/>
</dbReference>
<dbReference type="GO" id="GO:0045493">
    <property type="term" value="P:xylan catabolic process"/>
    <property type="evidence" value="ECO:0007669"/>
    <property type="project" value="UniProtKB-KW"/>
</dbReference>
<evidence type="ECO:0000313" key="1">
    <source>
        <dbReference type="EMBL" id="CAA6818815.1"/>
    </source>
</evidence>
<reference evidence="1" key="1">
    <citation type="submission" date="2020-01" db="EMBL/GenBank/DDBJ databases">
        <authorList>
            <person name="Meier V. D."/>
            <person name="Meier V D."/>
        </authorList>
    </citation>
    <scope>NUCLEOTIDE SEQUENCE</scope>
    <source>
        <strain evidence="1">HLG_WM_MAG_03</strain>
    </source>
</reference>
<sequence>FQEMVAQFSRDPYNPGTWSTPNPKAYTESEIGIDFLAERINNMTAFLHQKYNKPVFLPYMTVATATWDDTNVNGQIDSNEVDLEGWEEKASQTYQDMLDLRGELQSNGLFGYAPMALFDDPAHDKGGYQYFMNNEYHLGVSKTNAQDGVHTRLLGDLSPKSNILNFIY</sequence>
<keyword evidence="1" id="KW-0119">Carbohydrate metabolism</keyword>
<keyword evidence="1" id="KW-0858">Xylan degradation</keyword>
<dbReference type="AlphaFoldDB" id="A0A6S6THK6"/>
<name>A0A6S6THK6_9BACT</name>
<feature type="non-terminal residue" evidence="1">
    <location>
        <position position="1"/>
    </location>
</feature>
<keyword evidence="1" id="KW-0378">Hydrolase</keyword>
<gene>
    <name evidence="1" type="ORF">HELGO_WM50936</name>
</gene>
<dbReference type="GO" id="GO:0016798">
    <property type="term" value="F:hydrolase activity, acting on glycosyl bonds"/>
    <property type="evidence" value="ECO:0007669"/>
    <property type="project" value="UniProtKB-KW"/>
</dbReference>
<organism evidence="1">
    <name type="scientific">uncultured Sulfurovum sp</name>
    <dbReference type="NCBI Taxonomy" id="269237"/>
    <lineage>
        <taxon>Bacteria</taxon>
        <taxon>Pseudomonadati</taxon>
        <taxon>Campylobacterota</taxon>
        <taxon>Epsilonproteobacteria</taxon>
        <taxon>Campylobacterales</taxon>
        <taxon>Sulfurovaceae</taxon>
        <taxon>Sulfurovum</taxon>
        <taxon>environmental samples</taxon>
    </lineage>
</organism>
<protein>
    <submittedName>
        <fullName evidence="1">Endo-1,4-beta-xylanase A</fullName>
    </submittedName>
</protein>
<keyword evidence="1" id="KW-0624">Polysaccharide degradation</keyword>
<accession>A0A6S6THK6</accession>
<proteinExistence type="predicted"/>